<organism evidence="2 3">
    <name type="scientific">Lysinibacillus piscis</name>
    <dbReference type="NCBI Taxonomy" id="2518931"/>
    <lineage>
        <taxon>Bacteria</taxon>
        <taxon>Bacillati</taxon>
        <taxon>Bacillota</taxon>
        <taxon>Bacilli</taxon>
        <taxon>Bacillales</taxon>
        <taxon>Bacillaceae</taxon>
        <taxon>Lysinibacillus</taxon>
    </lineage>
</organism>
<dbReference type="Pfam" id="PF25199">
    <property type="entry name" value="nSTAND_NTPase5"/>
    <property type="match status" value="1"/>
</dbReference>
<feature type="domain" description="Novel STAND NTPase 5" evidence="1">
    <location>
        <begin position="286"/>
        <end position="397"/>
    </location>
</feature>
<reference evidence="2" key="1">
    <citation type="submission" date="2022-08" db="EMBL/GenBank/DDBJ databases">
        <title>Draft genome sequence of Lysinibacillus sp. strain KH24.</title>
        <authorList>
            <person name="Kanbe H."/>
            <person name="Itoh H."/>
        </authorList>
    </citation>
    <scope>NUCLEOTIDE SEQUENCE</scope>
    <source>
        <strain evidence="2">KH24</strain>
    </source>
</reference>
<proteinExistence type="predicted"/>
<dbReference type="Proteomes" id="UP001065593">
    <property type="component" value="Unassembled WGS sequence"/>
</dbReference>
<sequence>MLEVKYDALFKEDLKSTINLFTGAGFSIYAENEFGKKLPLADELKDLLIEEFSSLPLSKDMDLPMVCMLISSEYPEEYREFLTKTFKVKSLNPIYFNLNKLNIKHFYTTNIDNIASVVVSENSKQYLNDIYINSINKSPQAINYFPVHGSVENAQSEYIFDTIQLADTGNDSNIGFTVLTSQLLEVPTIFIGYSFKDLFAWRSLKKILGKNENGTNMWVLIRREELSSAPFYEKLGFKILIGDTKDFLEYLEDVEVESSRTKLVNILPEYSFEKLVNTTSVRKVEDFFEGFEPTWNQITQSDIKMLSFLYEIENLCYKNKHIVVTGMIFSGKTTVGMQLLYRFINSNKPAYFLRKPPTLAEAKWIIKSVNEVELDSKPILIIDDFCSSFEGVELLMQSKKVQIIAFDRFYNYDSLHSRFEKYNIEYFEITEISNADLSLVWDSIPFSIKNRRKKFQVLEQSKTIFEVVDGSLKHDEQVVTRVRKMLQSLKSNKKLLELLVLAAYFQRAKSYLSMDVLIAYFNTGDYSEIYSLIQALKDQIIGVSNEEILHQDQDYYVLRSTIYAYKIIGEVDKETLSEVIMKVATNVPNSYIYRYDIFRKYAYDSELIKKGFWKLEDGIKLYNIVYDKQPNMYLYQHAAIYARDKNDFESAFKYINKAMGMSYKRVFSIHNVYATILFKSNIGKDIRYPDVREQIRESMSILESCIEDSLGKAYHAVTYGKQSIEYFKKVNDEVAFSYLEKAKKILNQQLVSLPDEQKKNKKDVERTLKEINKIVKLPI</sequence>
<evidence type="ECO:0000259" key="1">
    <source>
        <dbReference type="Pfam" id="PF25199"/>
    </source>
</evidence>
<name>A0ABQ5NNN0_9BACI</name>
<gene>
    <name evidence="2" type="ORF">LYSBPC_28180</name>
</gene>
<dbReference type="EMBL" id="BRZA01000003">
    <property type="protein sequence ID" value="GLC89691.1"/>
    <property type="molecule type" value="Genomic_DNA"/>
</dbReference>
<keyword evidence="3" id="KW-1185">Reference proteome</keyword>
<dbReference type="SUPFAM" id="SSF81901">
    <property type="entry name" value="HCP-like"/>
    <property type="match status" value="1"/>
</dbReference>
<evidence type="ECO:0000313" key="3">
    <source>
        <dbReference type="Proteomes" id="UP001065593"/>
    </source>
</evidence>
<comment type="caution">
    <text evidence="2">The sequence shown here is derived from an EMBL/GenBank/DDBJ whole genome shotgun (WGS) entry which is preliminary data.</text>
</comment>
<accession>A0ABQ5NNN0</accession>
<dbReference type="InterPro" id="IPR057574">
    <property type="entry name" value="nSTAND_NTPase5_dom"/>
</dbReference>
<dbReference type="Pfam" id="PF13289">
    <property type="entry name" value="SIR2_2"/>
    <property type="match status" value="1"/>
</dbReference>
<dbReference type="RefSeq" id="WP_264989525.1">
    <property type="nucleotide sequence ID" value="NZ_BRZA01000003.1"/>
</dbReference>
<evidence type="ECO:0000313" key="2">
    <source>
        <dbReference type="EMBL" id="GLC89691.1"/>
    </source>
</evidence>
<protein>
    <recommendedName>
        <fullName evidence="1">Novel STAND NTPase 5 domain-containing protein</fullName>
    </recommendedName>
</protein>